<evidence type="ECO:0000256" key="7">
    <source>
        <dbReference type="ARBA" id="ARBA00023136"/>
    </source>
</evidence>
<dbReference type="GO" id="GO:0005886">
    <property type="term" value="C:plasma membrane"/>
    <property type="evidence" value="ECO:0007669"/>
    <property type="project" value="TreeGrafter"/>
</dbReference>
<gene>
    <name evidence="11" type="ORF">M407DRAFT_83283</name>
</gene>
<evidence type="ECO:0000256" key="3">
    <source>
        <dbReference type="ARBA" id="ARBA00022448"/>
    </source>
</evidence>
<dbReference type="AlphaFoldDB" id="A0A0C3Q5U4"/>
<name>A0A0C3Q5U4_9AGAM</name>
<evidence type="ECO:0000256" key="4">
    <source>
        <dbReference type="ARBA" id="ARBA00022692"/>
    </source>
</evidence>
<dbReference type="EMBL" id="KN823244">
    <property type="protein sequence ID" value="KIO19041.1"/>
    <property type="molecule type" value="Genomic_DNA"/>
</dbReference>
<proteinExistence type="inferred from homology"/>
<dbReference type="CDD" id="cd00333">
    <property type="entry name" value="MIP"/>
    <property type="match status" value="1"/>
</dbReference>
<feature type="transmembrane region" description="Helical" evidence="10">
    <location>
        <begin position="200"/>
        <end position="216"/>
    </location>
</feature>
<keyword evidence="7 10" id="KW-0472">Membrane</keyword>
<comment type="subcellular location">
    <subcellularLocation>
        <location evidence="1">Membrane</location>
        <topology evidence="1">Multi-pass membrane protein</topology>
    </subcellularLocation>
</comment>
<keyword evidence="12" id="KW-1185">Reference proteome</keyword>
<dbReference type="PANTHER" id="PTHR43829">
    <property type="entry name" value="AQUAPORIN OR AQUAGLYCEROPORIN RELATED"/>
    <property type="match status" value="1"/>
</dbReference>
<sequence>MSDIESHPERPAPTLRYKSGSTVRTIETVAPQSTVSRIRRAAPLNHIHAAPKLTANHNRKHLREPCAEFLGTLILVFFGTAANCQTVLLSNGTQAKGGWLSGAIGWGVGIALGVFVSAAVSGGHINPAVTLTQAIFRRFPWKKVPFYWGAQLLGAFFGSLVTYGIYRNAIDQFEGKGVRTVPGTAGLFGTFPLDYVPADQLYDILLIILTTVVAFFNEVGGIGCSDPLLGLQFLATIFLVLSIFAATDRNNGPSSPALVAVAVFFAMTGITAAMGAQTSFAMNPARDLGPRMMSAMFYGRKVFTFRHNYWIWGPIIADFSGALAAATLYDLLIYVGSDSPIAYR</sequence>
<comment type="similarity">
    <text evidence="2 9">Belongs to the MIP/aquaporin (TC 1.A.8) family.</text>
</comment>
<dbReference type="PANTHER" id="PTHR43829:SF9">
    <property type="entry name" value="AQUAPORIN-9"/>
    <property type="match status" value="1"/>
</dbReference>
<dbReference type="InterPro" id="IPR022357">
    <property type="entry name" value="MIP_CS"/>
</dbReference>
<feature type="transmembrane region" description="Helical" evidence="10">
    <location>
        <begin position="228"/>
        <end position="245"/>
    </location>
</feature>
<evidence type="ECO:0000256" key="1">
    <source>
        <dbReference type="ARBA" id="ARBA00004141"/>
    </source>
</evidence>
<evidence type="ECO:0000256" key="6">
    <source>
        <dbReference type="ARBA" id="ARBA00022989"/>
    </source>
</evidence>
<evidence type="ECO:0008006" key="13">
    <source>
        <dbReference type="Google" id="ProtNLM"/>
    </source>
</evidence>
<evidence type="ECO:0000256" key="9">
    <source>
        <dbReference type="RuleBase" id="RU000477"/>
    </source>
</evidence>
<reference evidence="12" key="2">
    <citation type="submission" date="2015-01" db="EMBL/GenBank/DDBJ databases">
        <title>Evolutionary Origins and Diversification of the Mycorrhizal Mutualists.</title>
        <authorList>
            <consortium name="DOE Joint Genome Institute"/>
            <consortium name="Mycorrhizal Genomics Consortium"/>
            <person name="Kohler A."/>
            <person name="Kuo A."/>
            <person name="Nagy L.G."/>
            <person name="Floudas D."/>
            <person name="Copeland A."/>
            <person name="Barry K.W."/>
            <person name="Cichocki N."/>
            <person name="Veneault-Fourrey C."/>
            <person name="LaButti K."/>
            <person name="Lindquist E.A."/>
            <person name="Lipzen A."/>
            <person name="Lundell T."/>
            <person name="Morin E."/>
            <person name="Murat C."/>
            <person name="Riley R."/>
            <person name="Ohm R."/>
            <person name="Sun H."/>
            <person name="Tunlid A."/>
            <person name="Henrissat B."/>
            <person name="Grigoriev I.V."/>
            <person name="Hibbett D.S."/>
            <person name="Martin F."/>
        </authorList>
    </citation>
    <scope>NUCLEOTIDE SEQUENCE [LARGE SCALE GENOMIC DNA]</scope>
    <source>
        <strain evidence="12">MUT 4182</strain>
    </source>
</reference>
<accession>A0A0C3Q5U4</accession>
<evidence type="ECO:0000256" key="2">
    <source>
        <dbReference type="ARBA" id="ARBA00006175"/>
    </source>
</evidence>
<dbReference type="SUPFAM" id="SSF81338">
    <property type="entry name" value="Aquaporin-like"/>
    <property type="match status" value="1"/>
</dbReference>
<evidence type="ECO:0000256" key="5">
    <source>
        <dbReference type="ARBA" id="ARBA00022737"/>
    </source>
</evidence>
<feature type="transmembrane region" description="Helical" evidence="10">
    <location>
        <begin position="257"/>
        <end position="276"/>
    </location>
</feature>
<dbReference type="Pfam" id="PF00230">
    <property type="entry name" value="MIP"/>
    <property type="match status" value="1"/>
</dbReference>
<dbReference type="OrthoDB" id="3222at2759"/>
<keyword evidence="4 9" id="KW-0812">Transmembrane</keyword>
<dbReference type="Gene3D" id="1.20.1080.10">
    <property type="entry name" value="Glycerol uptake facilitator protein"/>
    <property type="match status" value="1"/>
</dbReference>
<dbReference type="GO" id="GO:0015250">
    <property type="term" value="F:water channel activity"/>
    <property type="evidence" value="ECO:0007669"/>
    <property type="project" value="TreeGrafter"/>
</dbReference>
<dbReference type="PRINTS" id="PR00783">
    <property type="entry name" value="MINTRINSICP"/>
</dbReference>
<reference evidence="11 12" key="1">
    <citation type="submission" date="2014-04" db="EMBL/GenBank/DDBJ databases">
        <authorList>
            <consortium name="DOE Joint Genome Institute"/>
            <person name="Kuo A."/>
            <person name="Girlanda M."/>
            <person name="Perotto S."/>
            <person name="Kohler A."/>
            <person name="Nagy L.G."/>
            <person name="Floudas D."/>
            <person name="Copeland A."/>
            <person name="Barry K.W."/>
            <person name="Cichocki N."/>
            <person name="Veneault-Fourrey C."/>
            <person name="LaButti K."/>
            <person name="Lindquist E.A."/>
            <person name="Lipzen A."/>
            <person name="Lundell T."/>
            <person name="Morin E."/>
            <person name="Murat C."/>
            <person name="Sun H."/>
            <person name="Tunlid A."/>
            <person name="Henrissat B."/>
            <person name="Grigoriev I.V."/>
            <person name="Hibbett D.S."/>
            <person name="Martin F."/>
            <person name="Nordberg H.P."/>
            <person name="Cantor M.N."/>
            <person name="Hua S.X."/>
        </authorList>
    </citation>
    <scope>NUCLEOTIDE SEQUENCE [LARGE SCALE GENOMIC DNA]</scope>
    <source>
        <strain evidence="11 12">MUT 4182</strain>
    </source>
</reference>
<dbReference type="GO" id="GO:0015254">
    <property type="term" value="F:glycerol channel activity"/>
    <property type="evidence" value="ECO:0007669"/>
    <property type="project" value="TreeGrafter"/>
</dbReference>
<evidence type="ECO:0000256" key="10">
    <source>
        <dbReference type="SAM" id="Phobius"/>
    </source>
</evidence>
<dbReference type="HOGENOM" id="CLU_020019_9_0_1"/>
<dbReference type="STRING" id="1051891.A0A0C3Q5U4"/>
<protein>
    <recommendedName>
        <fullName evidence="13">Aquaporin</fullName>
    </recommendedName>
</protein>
<keyword evidence="3 9" id="KW-0813">Transport</keyword>
<evidence type="ECO:0000313" key="12">
    <source>
        <dbReference type="Proteomes" id="UP000054248"/>
    </source>
</evidence>
<dbReference type="InterPro" id="IPR000425">
    <property type="entry name" value="MIP"/>
</dbReference>
<feature type="transmembrane region" description="Helical" evidence="10">
    <location>
        <begin position="69"/>
        <end position="91"/>
    </location>
</feature>
<evidence type="ECO:0000313" key="11">
    <source>
        <dbReference type="EMBL" id="KIO19041.1"/>
    </source>
</evidence>
<feature type="transmembrane region" description="Helical" evidence="10">
    <location>
        <begin position="146"/>
        <end position="166"/>
    </location>
</feature>
<dbReference type="Proteomes" id="UP000054248">
    <property type="component" value="Unassembled WGS sequence"/>
</dbReference>
<comment type="catalytic activity">
    <reaction evidence="8">
        <text>H2O(in) = H2O(out)</text>
        <dbReference type="Rhea" id="RHEA:29667"/>
        <dbReference type="ChEBI" id="CHEBI:15377"/>
    </reaction>
</comment>
<dbReference type="PROSITE" id="PS00221">
    <property type="entry name" value="MIP"/>
    <property type="match status" value="1"/>
</dbReference>
<keyword evidence="5" id="KW-0677">Repeat</keyword>
<evidence type="ECO:0000256" key="8">
    <source>
        <dbReference type="ARBA" id="ARBA00034651"/>
    </source>
</evidence>
<dbReference type="InterPro" id="IPR023271">
    <property type="entry name" value="Aquaporin-like"/>
</dbReference>
<feature type="transmembrane region" description="Helical" evidence="10">
    <location>
        <begin position="309"/>
        <end position="329"/>
    </location>
</feature>
<organism evidence="11 12">
    <name type="scientific">Tulasnella calospora MUT 4182</name>
    <dbReference type="NCBI Taxonomy" id="1051891"/>
    <lineage>
        <taxon>Eukaryota</taxon>
        <taxon>Fungi</taxon>
        <taxon>Dikarya</taxon>
        <taxon>Basidiomycota</taxon>
        <taxon>Agaricomycotina</taxon>
        <taxon>Agaricomycetes</taxon>
        <taxon>Cantharellales</taxon>
        <taxon>Tulasnellaceae</taxon>
        <taxon>Tulasnella</taxon>
    </lineage>
</organism>
<dbReference type="InterPro" id="IPR050363">
    <property type="entry name" value="MIP/Aquaporin"/>
</dbReference>
<keyword evidence="6 10" id="KW-1133">Transmembrane helix</keyword>
<feature type="transmembrane region" description="Helical" evidence="10">
    <location>
        <begin position="103"/>
        <end position="125"/>
    </location>
</feature>